<dbReference type="Gene3D" id="1.10.10.10">
    <property type="entry name" value="Winged helix-like DNA-binding domain superfamily/Winged helix DNA-binding domain"/>
    <property type="match status" value="1"/>
</dbReference>
<evidence type="ECO:0000313" key="3">
    <source>
        <dbReference type="Proteomes" id="UP000053398"/>
    </source>
</evidence>
<dbReference type="SMART" id="SM00347">
    <property type="entry name" value="HTH_MARR"/>
    <property type="match status" value="1"/>
</dbReference>
<dbReference type="Proteomes" id="UP000053398">
    <property type="component" value="Unassembled WGS sequence"/>
</dbReference>
<dbReference type="InterPro" id="IPR039422">
    <property type="entry name" value="MarR/SlyA-like"/>
</dbReference>
<accession>A0A117QH42</accession>
<evidence type="ECO:0000259" key="1">
    <source>
        <dbReference type="PROSITE" id="PS50995"/>
    </source>
</evidence>
<dbReference type="PROSITE" id="PS50995">
    <property type="entry name" value="HTH_MARR_2"/>
    <property type="match status" value="1"/>
</dbReference>
<dbReference type="Pfam" id="PF12802">
    <property type="entry name" value="MarR_2"/>
    <property type="match status" value="1"/>
</dbReference>
<protein>
    <submittedName>
        <fullName evidence="2">MarR family transcriptional regulator</fullName>
    </submittedName>
</protein>
<dbReference type="PANTHER" id="PTHR33164">
    <property type="entry name" value="TRANSCRIPTIONAL REGULATOR, MARR FAMILY"/>
    <property type="match status" value="1"/>
</dbReference>
<dbReference type="EMBL" id="LMWP01000016">
    <property type="protein sequence ID" value="KUN27971.1"/>
    <property type="molecule type" value="Genomic_DNA"/>
</dbReference>
<organism evidence="2 3">
    <name type="scientific">Streptomyces corchorusii</name>
    <name type="common">Streptomyces chibaensis</name>
    <dbReference type="NCBI Taxonomy" id="1903"/>
    <lineage>
        <taxon>Bacteria</taxon>
        <taxon>Bacillati</taxon>
        <taxon>Actinomycetota</taxon>
        <taxon>Actinomycetes</taxon>
        <taxon>Kitasatosporales</taxon>
        <taxon>Streptomycetaceae</taxon>
        <taxon>Streptomyces</taxon>
    </lineage>
</organism>
<comment type="caution">
    <text evidence="2">The sequence shown here is derived from an EMBL/GenBank/DDBJ whole genome shotgun (WGS) entry which is preliminary data.</text>
</comment>
<dbReference type="GO" id="GO:0003700">
    <property type="term" value="F:DNA-binding transcription factor activity"/>
    <property type="evidence" value="ECO:0007669"/>
    <property type="project" value="InterPro"/>
</dbReference>
<feature type="domain" description="HTH marR-type" evidence="1">
    <location>
        <begin position="14"/>
        <end position="150"/>
    </location>
</feature>
<dbReference type="GO" id="GO:0006950">
    <property type="term" value="P:response to stress"/>
    <property type="evidence" value="ECO:0007669"/>
    <property type="project" value="TreeGrafter"/>
</dbReference>
<gene>
    <name evidence="2" type="ORF">AQJ11_15355</name>
</gene>
<evidence type="ECO:0000313" key="2">
    <source>
        <dbReference type="EMBL" id="KUN27971.1"/>
    </source>
</evidence>
<dbReference type="AlphaFoldDB" id="A0A117QH42"/>
<sequence>MSSLPGSSAPQRDVDRVAPALADALPALHRALDRLVARDYALPKPPEGHLNLLRHVAEHEGATVREAADALLMKPNNVSALVSQLTEQGLLERRPDSTDKRAVRLHPTAVARRRLGEVRALQVSHLTEALLSLTEGEMDALGSALGALHSLTRGLRSAAH</sequence>
<dbReference type="SUPFAM" id="SSF46785">
    <property type="entry name" value="Winged helix' DNA-binding domain"/>
    <property type="match status" value="1"/>
</dbReference>
<reference evidence="2 3" key="1">
    <citation type="submission" date="2015-10" db="EMBL/GenBank/DDBJ databases">
        <title>Draft genome sequence of Streptomyces corchorusii DSM 40340, type strain for the species Streptomyces corchorusii.</title>
        <authorList>
            <person name="Ruckert C."/>
            <person name="Winkler A."/>
            <person name="Kalinowski J."/>
            <person name="Kampfer P."/>
            <person name="Glaeser S."/>
        </authorList>
    </citation>
    <scope>NUCLEOTIDE SEQUENCE [LARGE SCALE GENOMIC DNA]</scope>
    <source>
        <strain evidence="2 3">DSM 40340</strain>
    </source>
</reference>
<dbReference type="InterPro" id="IPR000835">
    <property type="entry name" value="HTH_MarR-typ"/>
</dbReference>
<dbReference type="InterPro" id="IPR036388">
    <property type="entry name" value="WH-like_DNA-bd_sf"/>
</dbReference>
<name>A0A117QH42_STRCK</name>
<dbReference type="PANTHER" id="PTHR33164:SF103">
    <property type="entry name" value="REGULATORY PROTEIN MARR"/>
    <property type="match status" value="1"/>
</dbReference>
<dbReference type="InterPro" id="IPR036390">
    <property type="entry name" value="WH_DNA-bd_sf"/>
</dbReference>
<proteinExistence type="predicted"/>
<keyword evidence="3" id="KW-1185">Reference proteome</keyword>